<gene>
    <name evidence="1" type="primary">ycf34</name>
</gene>
<dbReference type="Pfam" id="PF10718">
    <property type="entry name" value="Ycf34"/>
    <property type="match status" value="1"/>
</dbReference>
<geneLocation type="chloroplast" evidence="1"/>
<dbReference type="EMBL" id="MF101420">
    <property type="protein sequence ID" value="ARW61844.1"/>
    <property type="molecule type" value="Genomic_DNA"/>
</dbReference>
<accession>A0A1Z1M7V9</accession>
<organism evidence="1">
    <name type="scientific">Symphyocladiella dendroidea</name>
    <dbReference type="NCBI Taxonomy" id="2506487"/>
    <lineage>
        <taxon>Eukaryota</taxon>
        <taxon>Rhodophyta</taxon>
        <taxon>Florideophyceae</taxon>
        <taxon>Rhodymeniophycidae</taxon>
        <taxon>Ceramiales</taxon>
        <taxon>Rhodomelaceae</taxon>
        <taxon>Pterosiphonieae</taxon>
        <taxon>Symphyocladiella</taxon>
    </lineage>
</organism>
<keyword evidence="1" id="KW-0934">Plastid</keyword>
<protein>
    <recommendedName>
        <fullName evidence="2">Ycf34</fullName>
    </recommendedName>
</protein>
<dbReference type="RefSeq" id="YP_009393282.1">
    <property type="nucleotide sequence ID" value="NC_035267.1"/>
</dbReference>
<keyword evidence="1" id="KW-0150">Chloroplast</keyword>
<name>A0A1Z1M7V9_9FLOR</name>
<sequence length="74" mass="8812">MCICINCKHINVCKTYEFIEKQHNNYNSNNKKNNFIPMNTIIIVTINRQNLNIYLDWDVKECSSFVEQPGKWIS</sequence>
<proteinExistence type="predicted"/>
<evidence type="ECO:0008006" key="2">
    <source>
        <dbReference type="Google" id="ProtNLM"/>
    </source>
</evidence>
<evidence type="ECO:0000313" key="1">
    <source>
        <dbReference type="EMBL" id="ARW61844.1"/>
    </source>
</evidence>
<dbReference type="AlphaFoldDB" id="A0A1Z1M7V9"/>
<dbReference type="InterPro" id="IPR019656">
    <property type="entry name" value="Uncharacterised_Ycf34"/>
</dbReference>
<dbReference type="GeneID" id="33354950"/>
<reference evidence="1" key="1">
    <citation type="journal article" date="2017" name="J. Phycol.">
        <title>Analysis of chloroplast genomes and a supermatrix inform reclassification of the Rhodomelaceae (Rhodophyta).</title>
        <authorList>
            <person name="Diaz-Tapia P."/>
            <person name="Maggs C.A."/>
            <person name="West J.A."/>
            <person name="Verbruggen H."/>
        </authorList>
    </citation>
    <scope>NUCLEOTIDE SEQUENCE</scope>
    <source>
        <strain evidence="1">JW3780</strain>
    </source>
</reference>